<evidence type="ECO:0000256" key="4">
    <source>
        <dbReference type="SAM" id="Phobius"/>
    </source>
</evidence>
<feature type="transmembrane region" description="Helical" evidence="4">
    <location>
        <begin position="135"/>
        <end position="151"/>
    </location>
</feature>
<keyword evidence="4" id="KW-1133">Transmembrane helix</keyword>
<dbReference type="Proteomes" id="UP001145353">
    <property type="component" value="Unassembled WGS sequence"/>
</dbReference>
<comment type="catalytic activity">
    <reaction evidence="3">
        <text>2 GTP = 3',3'-c-di-GMP + 2 diphosphate</text>
        <dbReference type="Rhea" id="RHEA:24898"/>
        <dbReference type="ChEBI" id="CHEBI:33019"/>
        <dbReference type="ChEBI" id="CHEBI:37565"/>
        <dbReference type="ChEBI" id="CHEBI:58805"/>
        <dbReference type="EC" id="2.7.7.65"/>
    </reaction>
</comment>
<dbReference type="Gene3D" id="3.30.70.270">
    <property type="match status" value="1"/>
</dbReference>
<evidence type="ECO:0000256" key="2">
    <source>
        <dbReference type="ARBA" id="ARBA00012528"/>
    </source>
</evidence>
<dbReference type="FunFam" id="3.30.70.270:FF:000001">
    <property type="entry name" value="Diguanylate cyclase domain protein"/>
    <property type="match status" value="1"/>
</dbReference>
<dbReference type="GO" id="GO:0052621">
    <property type="term" value="F:diguanylate cyclase activity"/>
    <property type="evidence" value="ECO:0007669"/>
    <property type="project" value="UniProtKB-EC"/>
</dbReference>
<dbReference type="InterPro" id="IPR000160">
    <property type="entry name" value="GGDEF_dom"/>
</dbReference>
<dbReference type="InterPro" id="IPR050469">
    <property type="entry name" value="Diguanylate_Cyclase"/>
</dbReference>
<dbReference type="SUPFAM" id="SSF55073">
    <property type="entry name" value="Nucleotide cyclase"/>
    <property type="match status" value="1"/>
</dbReference>
<dbReference type="EMBL" id="JAHXDE010000002">
    <property type="protein sequence ID" value="MCT8504772.1"/>
    <property type="molecule type" value="Genomic_DNA"/>
</dbReference>
<organism evidence="6 7">
    <name type="scientific">Chromohalobacter moromii</name>
    <dbReference type="NCBI Taxonomy" id="2860329"/>
    <lineage>
        <taxon>Bacteria</taxon>
        <taxon>Pseudomonadati</taxon>
        <taxon>Pseudomonadota</taxon>
        <taxon>Gammaproteobacteria</taxon>
        <taxon>Oceanospirillales</taxon>
        <taxon>Halomonadaceae</taxon>
        <taxon>Chromohalobacter</taxon>
    </lineage>
</organism>
<dbReference type="PROSITE" id="PS50887">
    <property type="entry name" value="GGDEF"/>
    <property type="match status" value="1"/>
</dbReference>
<name>A0A9X2X239_9GAMM</name>
<keyword evidence="4" id="KW-0812">Transmembrane</keyword>
<accession>A0A9X2X239</accession>
<evidence type="ECO:0000256" key="1">
    <source>
        <dbReference type="ARBA" id="ARBA00001946"/>
    </source>
</evidence>
<dbReference type="AlphaFoldDB" id="A0A9X2X239"/>
<keyword evidence="4" id="KW-0472">Membrane</keyword>
<dbReference type="NCBIfam" id="TIGR00254">
    <property type="entry name" value="GGDEF"/>
    <property type="match status" value="1"/>
</dbReference>
<reference evidence="6" key="1">
    <citation type="submission" date="2021-07" db="EMBL/GenBank/DDBJ databases">
        <authorList>
            <person name="Luelf R.H."/>
        </authorList>
    </citation>
    <scope>NUCLEOTIDE SEQUENCE</scope>
    <source>
        <strain evidence="6">TMW 2.2304</strain>
    </source>
</reference>
<dbReference type="RefSeq" id="WP_247639816.1">
    <property type="nucleotide sequence ID" value="NZ_JAHXCZ010000002.1"/>
</dbReference>
<dbReference type="EC" id="2.7.7.65" evidence="2"/>
<dbReference type="PANTHER" id="PTHR45138">
    <property type="entry name" value="REGULATORY COMPONENTS OF SENSORY TRANSDUCTION SYSTEM"/>
    <property type="match status" value="1"/>
</dbReference>
<protein>
    <recommendedName>
        <fullName evidence="2">diguanylate cyclase</fullName>
        <ecNumber evidence="2">2.7.7.65</ecNumber>
    </recommendedName>
</protein>
<feature type="domain" description="GGDEF" evidence="5">
    <location>
        <begin position="250"/>
        <end position="383"/>
    </location>
</feature>
<evidence type="ECO:0000259" key="5">
    <source>
        <dbReference type="PROSITE" id="PS50887"/>
    </source>
</evidence>
<dbReference type="SMART" id="SM00267">
    <property type="entry name" value="GGDEF"/>
    <property type="match status" value="1"/>
</dbReference>
<comment type="cofactor">
    <cofactor evidence="1">
        <name>Mg(2+)</name>
        <dbReference type="ChEBI" id="CHEBI:18420"/>
    </cofactor>
</comment>
<evidence type="ECO:0000256" key="3">
    <source>
        <dbReference type="ARBA" id="ARBA00034247"/>
    </source>
</evidence>
<feature type="transmembrane region" description="Helical" evidence="4">
    <location>
        <begin position="180"/>
        <end position="200"/>
    </location>
</feature>
<keyword evidence="7" id="KW-1185">Reference proteome</keyword>
<evidence type="ECO:0000313" key="6">
    <source>
        <dbReference type="EMBL" id="MCT8504772.1"/>
    </source>
</evidence>
<reference evidence="6" key="2">
    <citation type="journal article" date="2022" name="Syst. Appl. Microbiol.">
        <title>Chromohalobacter moromii sp. nov., a moderately halophilic bacterium isolated from lupine-based moromi fermentation.</title>
        <authorList>
            <person name="Lulf R.H."/>
            <person name="Hilgarth M."/>
            <person name="Ehrmann M.A."/>
        </authorList>
    </citation>
    <scope>NUCLEOTIDE SEQUENCE</scope>
    <source>
        <strain evidence="6">TMW 2.2304</strain>
    </source>
</reference>
<comment type="caution">
    <text evidence="6">The sequence shown here is derived from an EMBL/GenBank/DDBJ whole genome shotgun (WGS) entry which is preliminary data.</text>
</comment>
<gene>
    <name evidence="6" type="ORF">KZO87_05245</name>
</gene>
<feature type="transmembrane region" description="Helical" evidence="4">
    <location>
        <begin position="108"/>
        <end position="129"/>
    </location>
</feature>
<feature type="transmembrane region" description="Helical" evidence="4">
    <location>
        <begin position="70"/>
        <end position="87"/>
    </location>
</feature>
<dbReference type="Pfam" id="PF00990">
    <property type="entry name" value="GGDEF"/>
    <property type="match status" value="1"/>
</dbReference>
<dbReference type="InterPro" id="IPR029787">
    <property type="entry name" value="Nucleotide_cyclase"/>
</dbReference>
<proteinExistence type="predicted"/>
<sequence>MPDKLYMHHNAYSIPRWRFMYWLLCDSRLPLNIQQRLLLGPNTQTSVMWSGTLTTLMLTLIALSRHPAPLFWLWFLATLAISGYRAGLHYQVKRQWRQRIATPADQIYLANLLWSTTTGLGTALCLLSGDPVLQVLAIPSMVALAAAAAAFSHGTPRYAMLQILLLDLPLKLAVPFQPEPWFWIFVLQGPFFWMGLRMMIHSLYDMSTQALLGEYHSQRRACLDPLTELFNREGWFREALAIRRPGRAPLPVSLLFTDLDGFKTINDTYGHMAGDDLLRHVATAMSEILRHDDILARWGGDEFVILLPGTGPEASRMIAQRLVDTIADIGHAYPGIGLSIGLVHCQDWRGMDRDRLERLVAQADQSLYQAKRQGKGCFQELTEQA</sequence>
<dbReference type="PANTHER" id="PTHR45138:SF9">
    <property type="entry name" value="DIGUANYLATE CYCLASE DGCM-RELATED"/>
    <property type="match status" value="1"/>
</dbReference>
<dbReference type="InterPro" id="IPR043128">
    <property type="entry name" value="Rev_trsase/Diguanyl_cyclase"/>
</dbReference>
<evidence type="ECO:0000313" key="7">
    <source>
        <dbReference type="Proteomes" id="UP001145353"/>
    </source>
</evidence>
<dbReference type="CDD" id="cd01949">
    <property type="entry name" value="GGDEF"/>
    <property type="match status" value="1"/>
</dbReference>